<evidence type="ECO:0000256" key="1">
    <source>
        <dbReference type="ARBA" id="ARBA00006640"/>
    </source>
</evidence>
<reference evidence="5" key="1">
    <citation type="submission" date="2013-07" db="EMBL/GenBank/DDBJ databases">
        <title>The Genome Sequence of Cryptococcus pinus CBS10737.</title>
        <authorList>
            <consortium name="The Broad Institute Genome Sequencing Platform"/>
            <person name="Cuomo C."/>
            <person name="Litvintseva A."/>
            <person name="Chen Y."/>
            <person name="Heitman J."/>
            <person name="Sun S."/>
            <person name="Springer D."/>
            <person name="Dromer F."/>
            <person name="Young S.K."/>
            <person name="Zeng Q."/>
            <person name="Gargeya S."/>
            <person name="Fitzgerald M."/>
            <person name="Abouelleil A."/>
            <person name="Alvarado L."/>
            <person name="Berlin A.M."/>
            <person name="Chapman S.B."/>
            <person name="Dewar J."/>
            <person name="Goldberg J."/>
            <person name="Griggs A."/>
            <person name="Gujja S."/>
            <person name="Hansen M."/>
            <person name="Howarth C."/>
            <person name="Imamovic A."/>
            <person name="Larimer J."/>
            <person name="McCowan C."/>
            <person name="Murphy C."/>
            <person name="Pearson M."/>
            <person name="Priest M."/>
            <person name="Roberts A."/>
            <person name="Saif S."/>
            <person name="Shea T."/>
            <person name="Sykes S."/>
            <person name="Wortman J."/>
            <person name="Nusbaum C."/>
            <person name="Birren B."/>
        </authorList>
    </citation>
    <scope>NUCLEOTIDE SEQUENCE [LARGE SCALE GENOMIC DNA]</scope>
    <source>
        <strain evidence="5">CBS 10737</strain>
    </source>
</reference>
<sequence>MSFLIRSTLRNISNSSSSSSRITIPLIDSIRFNSTLPSSSSSNEITTNTPLPPSPPPKSGELFSKPSSKTITNDSFSKLRFDNLSENNNNNNDETIDDSEIWWKKLSINSNSYNFGFPTNISTGRSITVPKGGEFNSSYKRLQGLLRQSNLKKELRLQEFHEKPSVKRRRLISERHRRRFKEMVRTKVQQVVSMRNRR</sequence>
<comment type="similarity">
    <text evidence="1">Belongs to the bacterial ribosomal protein bS21 family.</text>
</comment>
<evidence type="ECO:0000256" key="3">
    <source>
        <dbReference type="ARBA" id="ARBA00023274"/>
    </source>
</evidence>
<dbReference type="STRING" id="1296096.A0A1B9I4S0"/>
<keyword evidence="3" id="KW-0687">Ribonucleoprotein</keyword>
<dbReference type="Proteomes" id="UP000094020">
    <property type="component" value="Chromosome 7"/>
</dbReference>
<protein>
    <submittedName>
        <fullName evidence="5">Ribosomal protein S21</fullName>
    </submittedName>
</protein>
<reference evidence="6" key="2">
    <citation type="submission" date="2013-07" db="EMBL/GenBank/DDBJ databases">
        <authorList>
            <consortium name="The Broad Institute Genome Sequencing Platform"/>
            <person name="Cuomo C."/>
            <person name="Litvintseva A."/>
            <person name="Chen Y."/>
            <person name="Heitman J."/>
            <person name="Sun S."/>
            <person name="Springer D."/>
            <person name="Dromer F."/>
            <person name="Young S.K."/>
            <person name="Zeng Q."/>
            <person name="Gargeya S."/>
            <person name="Fitzgerald M."/>
            <person name="Abouelleil A."/>
            <person name="Alvarado L."/>
            <person name="Berlin A.M."/>
            <person name="Chapman S.B."/>
            <person name="Dewar J."/>
            <person name="Goldberg J."/>
            <person name="Griggs A."/>
            <person name="Gujja S."/>
            <person name="Hansen M."/>
            <person name="Howarth C."/>
            <person name="Imamovic A."/>
            <person name="Larimer J."/>
            <person name="McCowan C."/>
            <person name="Murphy C."/>
            <person name="Pearson M."/>
            <person name="Priest M."/>
            <person name="Roberts A."/>
            <person name="Saif S."/>
            <person name="Shea T."/>
            <person name="Sykes S."/>
            <person name="Wortman J."/>
            <person name="Nusbaum C."/>
            <person name="Birren B."/>
        </authorList>
    </citation>
    <scope>NUCLEOTIDE SEQUENCE</scope>
    <source>
        <strain evidence="6">CBS 10737</strain>
    </source>
</reference>
<keyword evidence="7" id="KW-1185">Reference proteome</keyword>
<reference evidence="5" key="3">
    <citation type="submission" date="2016-07" db="EMBL/GenBank/DDBJ databases">
        <title>Evolution of pathogenesis and genome organization in the Tremellales.</title>
        <authorList>
            <person name="Cuomo C."/>
            <person name="Litvintseva A."/>
            <person name="Heitman J."/>
            <person name="Chen Y."/>
            <person name="Sun S."/>
            <person name="Springer D."/>
            <person name="Dromer F."/>
            <person name="Young S."/>
            <person name="Zeng Q."/>
            <person name="Chapman S."/>
            <person name="Gujja S."/>
            <person name="Saif S."/>
            <person name="Birren B."/>
        </authorList>
    </citation>
    <scope>NUCLEOTIDE SEQUENCE</scope>
    <source>
        <strain evidence="5">CBS 10737</strain>
    </source>
</reference>
<feature type="region of interest" description="Disordered" evidence="4">
    <location>
        <begin position="36"/>
        <end position="71"/>
    </location>
</feature>
<dbReference type="EMBL" id="CP144525">
    <property type="protein sequence ID" value="WWC71297.1"/>
    <property type="molecule type" value="Genomic_DNA"/>
</dbReference>
<dbReference type="GO" id="GO:0003735">
    <property type="term" value="F:structural constituent of ribosome"/>
    <property type="evidence" value="ECO:0007669"/>
    <property type="project" value="InterPro"/>
</dbReference>
<dbReference type="GO" id="GO:1990904">
    <property type="term" value="C:ribonucleoprotein complex"/>
    <property type="evidence" value="ECO:0007669"/>
    <property type="project" value="UniProtKB-KW"/>
</dbReference>
<organism evidence="5">
    <name type="scientific">Kwoniella pini CBS 10737</name>
    <dbReference type="NCBI Taxonomy" id="1296096"/>
    <lineage>
        <taxon>Eukaryota</taxon>
        <taxon>Fungi</taxon>
        <taxon>Dikarya</taxon>
        <taxon>Basidiomycota</taxon>
        <taxon>Agaricomycotina</taxon>
        <taxon>Tremellomycetes</taxon>
        <taxon>Tremellales</taxon>
        <taxon>Cryptococcaceae</taxon>
        <taxon>Kwoniella</taxon>
    </lineage>
</organism>
<feature type="compositionally biased region" description="Low complexity" evidence="4">
    <location>
        <begin position="36"/>
        <end position="49"/>
    </location>
</feature>
<evidence type="ECO:0000256" key="2">
    <source>
        <dbReference type="ARBA" id="ARBA00022980"/>
    </source>
</evidence>
<dbReference type="EMBL" id="KI894010">
    <property type="protein sequence ID" value="OCF50516.1"/>
    <property type="molecule type" value="Genomic_DNA"/>
</dbReference>
<dbReference type="InterPro" id="IPR001911">
    <property type="entry name" value="Ribosomal_bS21"/>
</dbReference>
<dbReference type="KEGG" id="kpin:30172209"/>
<gene>
    <name evidence="5" type="ORF">I206_03840</name>
    <name evidence="6" type="ORF">I206_105251</name>
</gene>
<evidence type="ECO:0000313" key="6">
    <source>
        <dbReference type="EMBL" id="WWC71297.1"/>
    </source>
</evidence>
<accession>A0A1B9I4S0</accession>
<dbReference type="GO" id="GO:0006412">
    <property type="term" value="P:translation"/>
    <property type="evidence" value="ECO:0007669"/>
    <property type="project" value="InterPro"/>
</dbReference>
<dbReference type="Pfam" id="PF01165">
    <property type="entry name" value="Ribosomal_S21"/>
    <property type="match status" value="1"/>
</dbReference>
<dbReference type="InterPro" id="IPR052837">
    <property type="entry name" value="Mitoribosomal_bS21"/>
</dbReference>
<dbReference type="AlphaFoldDB" id="A0A1B9I4S0"/>
<dbReference type="GO" id="GO:0005840">
    <property type="term" value="C:ribosome"/>
    <property type="evidence" value="ECO:0007669"/>
    <property type="project" value="UniProtKB-KW"/>
</dbReference>
<reference evidence="6" key="4">
    <citation type="submission" date="2024-02" db="EMBL/GenBank/DDBJ databases">
        <title>Comparative genomics of Cryptococcus and Kwoniella reveals pathogenesis evolution and contrasting modes of karyotype evolution via chromosome fusion or intercentromeric recombination.</title>
        <authorList>
            <person name="Coelho M.A."/>
            <person name="David-Palma M."/>
            <person name="Shea T."/>
            <person name="Bowers K."/>
            <person name="McGinley-Smith S."/>
            <person name="Mohammad A.W."/>
            <person name="Gnirke A."/>
            <person name="Yurkov A.M."/>
            <person name="Nowrousian M."/>
            <person name="Sun S."/>
            <person name="Cuomo C.A."/>
            <person name="Heitman J."/>
        </authorList>
    </citation>
    <scope>NUCLEOTIDE SEQUENCE</scope>
    <source>
        <strain evidence="6">CBS 10737</strain>
    </source>
</reference>
<proteinExistence type="inferred from homology"/>
<keyword evidence="2 5" id="KW-0689">Ribosomal protein</keyword>
<dbReference type="PANTHER" id="PTHR41237">
    <property type="entry name" value="37S RIBOSOMAL PROTEIN MRP21, MITOCHONDRIAL"/>
    <property type="match status" value="1"/>
</dbReference>
<name>A0A1B9I4S0_9TREE</name>
<dbReference type="OrthoDB" id="2501249at2759"/>
<evidence type="ECO:0000313" key="5">
    <source>
        <dbReference type="EMBL" id="OCF50516.1"/>
    </source>
</evidence>
<dbReference type="RefSeq" id="XP_019011735.1">
    <property type="nucleotide sequence ID" value="XM_019155581.1"/>
</dbReference>
<dbReference type="GeneID" id="30172209"/>
<dbReference type="NCBIfam" id="TIGR00030">
    <property type="entry name" value="S21p"/>
    <property type="match status" value="1"/>
</dbReference>
<evidence type="ECO:0000256" key="4">
    <source>
        <dbReference type="SAM" id="MobiDB-lite"/>
    </source>
</evidence>
<dbReference type="PANTHER" id="PTHR41237:SF1">
    <property type="entry name" value="SMALL RIBOSOMAL SUBUNIT PROTEIN BS21M"/>
    <property type="match status" value="1"/>
</dbReference>
<evidence type="ECO:0000313" key="7">
    <source>
        <dbReference type="Proteomes" id="UP000094020"/>
    </source>
</evidence>